<feature type="region of interest" description="Disordered" evidence="6">
    <location>
        <begin position="140"/>
        <end position="171"/>
    </location>
</feature>
<dbReference type="InterPro" id="IPR004029">
    <property type="entry name" value="UreE_N"/>
</dbReference>
<dbReference type="SUPFAM" id="SSF69737">
    <property type="entry name" value="Urease metallochaperone UreE, C-terminal domain"/>
    <property type="match status" value="1"/>
</dbReference>
<evidence type="ECO:0000313" key="9">
    <source>
        <dbReference type="Proteomes" id="UP000001880"/>
    </source>
</evidence>
<evidence type="ECO:0000256" key="2">
    <source>
        <dbReference type="ARBA" id="ARBA00022490"/>
    </source>
</evidence>
<dbReference type="HOGENOM" id="CLU_093757_1_0_7"/>
<dbReference type="CDD" id="cd00571">
    <property type="entry name" value="UreE"/>
    <property type="match status" value="1"/>
</dbReference>
<keyword evidence="9" id="KW-1185">Reference proteome</keyword>
<dbReference type="GO" id="GO:0005737">
    <property type="term" value="C:cytoplasm"/>
    <property type="evidence" value="ECO:0007669"/>
    <property type="project" value="UniProtKB-SubCell"/>
</dbReference>
<evidence type="ECO:0000256" key="1">
    <source>
        <dbReference type="ARBA" id="ARBA00004496"/>
    </source>
</evidence>
<dbReference type="PIRSF" id="PIRSF036402">
    <property type="entry name" value="Ureas_acces_UreE"/>
    <property type="match status" value="1"/>
</dbReference>
<dbReference type="RefSeq" id="WP_012826861.1">
    <property type="nucleotide sequence ID" value="NC_013440.1"/>
</dbReference>
<dbReference type="SMART" id="SM00988">
    <property type="entry name" value="UreE_N"/>
    <property type="match status" value="1"/>
</dbReference>
<dbReference type="InterPro" id="IPR012406">
    <property type="entry name" value="UreE"/>
</dbReference>
<evidence type="ECO:0000256" key="5">
    <source>
        <dbReference type="HAMAP-Rule" id="MF_00822"/>
    </source>
</evidence>
<sequence length="171" mass="19005">MRRATRTLSPGTWNPETAVDQVVLRQVDRHRRRIRLRGEQGTDLLLDLPRTTLLREGEGLVLEDGATVLVRAAPEPLIEISGPPSELLRAAWHIGNRHLPAEMRGDCIRLRADHVIADMLSGLGLSPRALDAPFNPEPGAYAGLVGHSHDHDHGHSHSHDHRRDHGHTHES</sequence>
<dbReference type="GO" id="GO:0019627">
    <property type="term" value="P:urea metabolic process"/>
    <property type="evidence" value="ECO:0007669"/>
    <property type="project" value="InterPro"/>
</dbReference>
<comment type="subcellular location">
    <subcellularLocation>
        <location evidence="1 5">Cytoplasm</location>
    </subcellularLocation>
</comment>
<feature type="compositionally biased region" description="Basic and acidic residues" evidence="6">
    <location>
        <begin position="147"/>
        <end position="171"/>
    </location>
</feature>
<evidence type="ECO:0000313" key="8">
    <source>
        <dbReference type="EMBL" id="ACY14253.1"/>
    </source>
</evidence>
<name>D0LX06_HALO1</name>
<evidence type="ECO:0000256" key="3">
    <source>
        <dbReference type="ARBA" id="ARBA00022596"/>
    </source>
</evidence>
<feature type="domain" description="UreE urease accessory N-terminal" evidence="7">
    <location>
        <begin position="3"/>
        <end position="68"/>
    </location>
</feature>
<evidence type="ECO:0000259" key="7">
    <source>
        <dbReference type="SMART" id="SM00988"/>
    </source>
</evidence>
<accession>D0LX06</accession>
<evidence type="ECO:0000256" key="6">
    <source>
        <dbReference type="SAM" id="MobiDB-lite"/>
    </source>
</evidence>
<dbReference type="AlphaFoldDB" id="D0LX06"/>
<keyword evidence="2 5" id="KW-0963">Cytoplasm</keyword>
<dbReference type="Pfam" id="PF02814">
    <property type="entry name" value="UreE_N"/>
    <property type="match status" value="1"/>
</dbReference>
<dbReference type="HAMAP" id="MF_00822">
    <property type="entry name" value="UreE"/>
    <property type="match status" value="1"/>
</dbReference>
<dbReference type="EMBL" id="CP001804">
    <property type="protein sequence ID" value="ACY14253.1"/>
    <property type="molecule type" value="Genomic_DNA"/>
</dbReference>
<dbReference type="SUPFAM" id="SSF69287">
    <property type="entry name" value="Urease metallochaperone UreE, N-terminal domain"/>
    <property type="match status" value="1"/>
</dbReference>
<dbReference type="GO" id="GO:0051082">
    <property type="term" value="F:unfolded protein binding"/>
    <property type="evidence" value="ECO:0007669"/>
    <property type="project" value="UniProtKB-UniRule"/>
</dbReference>
<dbReference type="InterPro" id="IPR036118">
    <property type="entry name" value="UreE_N_sf"/>
</dbReference>
<evidence type="ECO:0000256" key="4">
    <source>
        <dbReference type="ARBA" id="ARBA00023186"/>
    </source>
</evidence>
<organism evidence="8 9">
    <name type="scientific">Haliangium ochraceum (strain DSM 14365 / JCM 11303 / SMP-2)</name>
    <dbReference type="NCBI Taxonomy" id="502025"/>
    <lineage>
        <taxon>Bacteria</taxon>
        <taxon>Pseudomonadati</taxon>
        <taxon>Myxococcota</taxon>
        <taxon>Polyangia</taxon>
        <taxon>Haliangiales</taxon>
        <taxon>Kofleriaceae</taxon>
        <taxon>Haliangium</taxon>
    </lineage>
</organism>
<proteinExistence type="inferred from homology"/>
<dbReference type="GO" id="GO:0016151">
    <property type="term" value="F:nickel cation binding"/>
    <property type="evidence" value="ECO:0007669"/>
    <property type="project" value="UniProtKB-UniRule"/>
</dbReference>
<keyword evidence="3 5" id="KW-0533">Nickel</keyword>
<comment type="function">
    <text evidence="5">Involved in urease metallocenter assembly. Binds nickel. Probably functions as a nickel donor during metallocenter assembly.</text>
</comment>
<gene>
    <name evidence="5" type="primary">ureE</name>
    <name evidence="8" type="ordered locus">Hoch_1703</name>
</gene>
<dbReference type="STRING" id="502025.Hoch_1703"/>
<dbReference type="GO" id="GO:0006457">
    <property type="term" value="P:protein folding"/>
    <property type="evidence" value="ECO:0007669"/>
    <property type="project" value="InterPro"/>
</dbReference>
<comment type="similarity">
    <text evidence="5">Belongs to the UreE family.</text>
</comment>
<keyword evidence="4 5" id="KW-0143">Chaperone</keyword>
<dbReference type="Pfam" id="PF05194">
    <property type="entry name" value="UreE_C"/>
    <property type="match status" value="1"/>
</dbReference>
<dbReference type="Proteomes" id="UP000001880">
    <property type="component" value="Chromosome"/>
</dbReference>
<dbReference type="Gene3D" id="2.60.260.20">
    <property type="entry name" value="Urease metallochaperone UreE, N-terminal domain"/>
    <property type="match status" value="1"/>
</dbReference>
<protein>
    <recommendedName>
        <fullName evidence="5">Urease accessory protein UreE</fullName>
    </recommendedName>
</protein>
<dbReference type="OrthoDB" id="5421304at2"/>
<reference evidence="8 9" key="1">
    <citation type="journal article" date="2010" name="Stand. Genomic Sci.">
        <title>Complete genome sequence of Haliangium ochraceum type strain (SMP-2).</title>
        <authorList>
            <consortium name="US DOE Joint Genome Institute (JGI-PGF)"/>
            <person name="Ivanova N."/>
            <person name="Daum C."/>
            <person name="Lang E."/>
            <person name="Abt B."/>
            <person name="Kopitz M."/>
            <person name="Saunders E."/>
            <person name="Lapidus A."/>
            <person name="Lucas S."/>
            <person name="Glavina Del Rio T."/>
            <person name="Nolan M."/>
            <person name="Tice H."/>
            <person name="Copeland A."/>
            <person name="Cheng J.F."/>
            <person name="Chen F."/>
            <person name="Bruce D."/>
            <person name="Goodwin L."/>
            <person name="Pitluck S."/>
            <person name="Mavromatis K."/>
            <person name="Pati A."/>
            <person name="Mikhailova N."/>
            <person name="Chen A."/>
            <person name="Palaniappan K."/>
            <person name="Land M."/>
            <person name="Hauser L."/>
            <person name="Chang Y.J."/>
            <person name="Jeffries C.D."/>
            <person name="Detter J.C."/>
            <person name="Brettin T."/>
            <person name="Rohde M."/>
            <person name="Goker M."/>
            <person name="Bristow J."/>
            <person name="Markowitz V."/>
            <person name="Eisen J.A."/>
            <person name="Hugenholtz P."/>
            <person name="Kyrpides N.C."/>
            <person name="Klenk H.P."/>
        </authorList>
    </citation>
    <scope>NUCLEOTIDE SEQUENCE [LARGE SCALE GENOMIC DNA]</scope>
    <source>
        <strain evidence="9">DSM 14365 / CIP 107738 / JCM 11303 / AJ 13395 / SMP-2</strain>
    </source>
</reference>
<dbReference type="GO" id="GO:0065003">
    <property type="term" value="P:protein-containing complex assembly"/>
    <property type="evidence" value="ECO:0007669"/>
    <property type="project" value="InterPro"/>
</dbReference>
<dbReference type="InterPro" id="IPR007864">
    <property type="entry name" value="UreE_C_dom"/>
</dbReference>
<dbReference type="eggNOG" id="COG2371">
    <property type="taxonomic scope" value="Bacteria"/>
</dbReference>
<dbReference type="Gene3D" id="3.30.70.790">
    <property type="entry name" value="UreE, C-terminal domain"/>
    <property type="match status" value="1"/>
</dbReference>
<dbReference type="KEGG" id="hoh:Hoch_1703"/>